<organism evidence="9 10">
    <name type="scientific">Rhodococcoides trifolii</name>
    <dbReference type="NCBI Taxonomy" id="908250"/>
    <lineage>
        <taxon>Bacteria</taxon>
        <taxon>Bacillati</taxon>
        <taxon>Actinomycetota</taxon>
        <taxon>Actinomycetes</taxon>
        <taxon>Mycobacteriales</taxon>
        <taxon>Nocardiaceae</taxon>
        <taxon>Rhodococcoides</taxon>
    </lineage>
</organism>
<dbReference type="GO" id="GO:0005886">
    <property type="term" value="C:plasma membrane"/>
    <property type="evidence" value="ECO:0007669"/>
    <property type="project" value="UniProtKB-SubCell"/>
</dbReference>
<evidence type="ECO:0000256" key="7">
    <source>
        <dbReference type="ARBA" id="ARBA00023136"/>
    </source>
</evidence>
<feature type="transmembrane region" description="Helical" evidence="8">
    <location>
        <begin position="102"/>
        <end position="120"/>
    </location>
</feature>
<protein>
    <submittedName>
        <fullName evidence="9">Membrane protein</fullName>
    </submittedName>
</protein>
<dbReference type="PANTHER" id="PTHR36122">
    <property type="entry name" value="NICOTINAMIDE RIBOSIDE TRANSPORTER PNUC"/>
    <property type="match status" value="1"/>
</dbReference>
<evidence type="ECO:0000313" key="9">
    <source>
        <dbReference type="EMBL" id="GGF98820.1"/>
    </source>
</evidence>
<keyword evidence="4" id="KW-1003">Cell membrane</keyword>
<dbReference type="NCBIfam" id="TIGR01528">
    <property type="entry name" value="NMN_trans_PnuC"/>
    <property type="match status" value="1"/>
</dbReference>
<reference evidence="9" key="1">
    <citation type="journal article" date="2014" name="Int. J. Syst. Evol. Microbiol.">
        <title>Complete genome sequence of Corynebacterium casei LMG S-19264T (=DSM 44701T), isolated from a smear-ripened cheese.</title>
        <authorList>
            <consortium name="US DOE Joint Genome Institute (JGI-PGF)"/>
            <person name="Walter F."/>
            <person name="Albersmeier A."/>
            <person name="Kalinowski J."/>
            <person name="Ruckert C."/>
        </authorList>
    </citation>
    <scope>NUCLEOTIDE SEQUENCE</scope>
    <source>
        <strain evidence="9">CCM 7905</strain>
    </source>
</reference>
<feature type="transmembrane region" description="Helical" evidence="8">
    <location>
        <begin position="43"/>
        <end position="64"/>
    </location>
</feature>
<reference evidence="9" key="2">
    <citation type="submission" date="2020-09" db="EMBL/GenBank/DDBJ databases">
        <authorList>
            <person name="Sun Q."/>
            <person name="Sedlacek I."/>
        </authorList>
    </citation>
    <scope>NUCLEOTIDE SEQUENCE</scope>
    <source>
        <strain evidence="9">CCM 7905</strain>
    </source>
</reference>
<comment type="subcellular location">
    <subcellularLocation>
        <location evidence="1">Cell membrane</location>
        <topology evidence="1">Multi-pass membrane protein</topology>
    </subcellularLocation>
</comment>
<feature type="transmembrane region" description="Helical" evidence="8">
    <location>
        <begin position="177"/>
        <end position="194"/>
    </location>
</feature>
<feature type="transmembrane region" description="Helical" evidence="8">
    <location>
        <begin position="70"/>
        <end position="86"/>
    </location>
</feature>
<keyword evidence="5 8" id="KW-0812">Transmembrane</keyword>
<proteinExistence type="inferred from homology"/>
<sequence>MIEWLGSTAFTSFGAPTSWVEIIGFATGALCVYLVARQSVWNWPIGIANNVAFVLLFFSAGLFADTALQFVYIALALWGWVTWIRGGDRGPLVVTSTTRREWLWLVLIGMISTAVMTWFLDNATSSIVPFWDAVTTTLSLLATWGQIKKRRESWFLWIAADVIYVPLYLYKDLILTGVLYLGFIALCVGGLRAWTRSMNTEREAVTV</sequence>
<evidence type="ECO:0000256" key="4">
    <source>
        <dbReference type="ARBA" id="ARBA00022475"/>
    </source>
</evidence>
<dbReference type="AlphaFoldDB" id="A0A917FSX1"/>
<name>A0A917FSX1_9NOCA</name>
<evidence type="ECO:0000256" key="8">
    <source>
        <dbReference type="SAM" id="Phobius"/>
    </source>
</evidence>
<dbReference type="PANTHER" id="PTHR36122:SF2">
    <property type="entry name" value="NICOTINAMIDE RIBOSIDE TRANSPORTER PNUC"/>
    <property type="match status" value="1"/>
</dbReference>
<keyword evidence="7 8" id="KW-0472">Membrane</keyword>
<feature type="transmembrane region" description="Helical" evidence="8">
    <location>
        <begin position="18"/>
        <end position="36"/>
    </location>
</feature>
<keyword evidence="10" id="KW-1185">Reference proteome</keyword>
<evidence type="ECO:0000256" key="1">
    <source>
        <dbReference type="ARBA" id="ARBA00004651"/>
    </source>
</evidence>
<dbReference type="RefSeq" id="WP_188543627.1">
    <property type="nucleotide sequence ID" value="NZ_BMCU01000001.1"/>
</dbReference>
<evidence type="ECO:0000256" key="2">
    <source>
        <dbReference type="ARBA" id="ARBA00006669"/>
    </source>
</evidence>
<dbReference type="Proteomes" id="UP000654257">
    <property type="component" value="Unassembled WGS sequence"/>
</dbReference>
<evidence type="ECO:0000256" key="6">
    <source>
        <dbReference type="ARBA" id="ARBA00022989"/>
    </source>
</evidence>
<keyword evidence="3" id="KW-0813">Transport</keyword>
<gene>
    <name evidence="9" type="ORF">GCM10007304_10940</name>
</gene>
<dbReference type="EMBL" id="BMCU01000001">
    <property type="protein sequence ID" value="GGF98820.1"/>
    <property type="molecule type" value="Genomic_DNA"/>
</dbReference>
<comment type="similarity">
    <text evidence="2">Belongs to the nicotinamide ribonucleoside (NR) uptake permease (TC 4.B.1) family.</text>
</comment>
<dbReference type="InterPro" id="IPR006419">
    <property type="entry name" value="NMN_transpt_PnuC"/>
</dbReference>
<accession>A0A917FSX1</accession>
<keyword evidence="6 8" id="KW-1133">Transmembrane helix</keyword>
<dbReference type="GO" id="GO:0034257">
    <property type="term" value="F:nicotinamide riboside transmembrane transporter activity"/>
    <property type="evidence" value="ECO:0007669"/>
    <property type="project" value="InterPro"/>
</dbReference>
<dbReference type="Pfam" id="PF04973">
    <property type="entry name" value="NMN_transporter"/>
    <property type="match status" value="1"/>
</dbReference>
<evidence type="ECO:0000256" key="3">
    <source>
        <dbReference type="ARBA" id="ARBA00022448"/>
    </source>
</evidence>
<evidence type="ECO:0000256" key="5">
    <source>
        <dbReference type="ARBA" id="ARBA00022692"/>
    </source>
</evidence>
<evidence type="ECO:0000313" key="10">
    <source>
        <dbReference type="Proteomes" id="UP000654257"/>
    </source>
</evidence>
<comment type="caution">
    <text evidence="9">The sequence shown here is derived from an EMBL/GenBank/DDBJ whole genome shotgun (WGS) entry which is preliminary data.</text>
</comment>